<feature type="region of interest" description="Disordered" evidence="5">
    <location>
        <begin position="242"/>
        <end position="270"/>
    </location>
</feature>
<evidence type="ECO:0000256" key="3">
    <source>
        <dbReference type="ARBA" id="ARBA00023163"/>
    </source>
</evidence>
<dbReference type="STRING" id="348802.A0A0D2EMU4"/>
<dbReference type="GO" id="GO:0008270">
    <property type="term" value="F:zinc ion binding"/>
    <property type="evidence" value="ECO:0007669"/>
    <property type="project" value="InterPro"/>
</dbReference>
<keyword evidence="8" id="KW-1185">Reference proteome</keyword>
<dbReference type="CDD" id="cd00067">
    <property type="entry name" value="GAL4"/>
    <property type="match status" value="1"/>
</dbReference>
<sequence>MQSMQEHARTRPRVSRACERCRIKKAKCDGERPCRRCNLDSAVCSFKVRRKPESASATQRYTNLLLQHHSALTAGVLKLYSKMLHAGQWEGSPVKEVNGSPSVHCILERIGVIGSEEDFDDNVDVETRRERPDLAPIQETRLTSKANKSPKKGVKKPSEARILQRPISPSQMRTPPMVHVPRTSYRPQTAQLASPSTSESRSGVFGTGSCSTPSTWDSPGFAEDLFHTPAHTPMTLCEPASQDQREVDLNMSQRRSSASVQSAQTGDATQNPQSMIQLPLDTGFEMYSAENFVEATCEMNFYGWESNNAFGVGGESGFLPQGHSPWNPGVFV</sequence>
<dbReference type="InterPro" id="IPR001138">
    <property type="entry name" value="Zn2Cys6_DnaBD"/>
</dbReference>
<dbReference type="InterPro" id="IPR052783">
    <property type="entry name" value="Metabolic/Drug-Res_Regulator"/>
</dbReference>
<evidence type="ECO:0000259" key="6">
    <source>
        <dbReference type="PROSITE" id="PS50048"/>
    </source>
</evidence>
<organism evidence="7 8">
    <name type="scientific">Exophiala xenobiotica</name>
    <dbReference type="NCBI Taxonomy" id="348802"/>
    <lineage>
        <taxon>Eukaryota</taxon>
        <taxon>Fungi</taxon>
        <taxon>Dikarya</taxon>
        <taxon>Ascomycota</taxon>
        <taxon>Pezizomycotina</taxon>
        <taxon>Eurotiomycetes</taxon>
        <taxon>Chaetothyriomycetidae</taxon>
        <taxon>Chaetothyriales</taxon>
        <taxon>Herpotrichiellaceae</taxon>
        <taxon>Exophiala</taxon>
    </lineage>
</organism>
<dbReference type="InterPro" id="IPR036864">
    <property type="entry name" value="Zn2-C6_fun-type_DNA-bd_sf"/>
</dbReference>
<dbReference type="EMBL" id="KN847319">
    <property type="protein sequence ID" value="KIW56743.1"/>
    <property type="molecule type" value="Genomic_DNA"/>
</dbReference>
<reference evidence="7 8" key="1">
    <citation type="submission" date="2015-01" db="EMBL/GenBank/DDBJ databases">
        <title>The Genome Sequence of Exophiala xenobiotica CBS118157.</title>
        <authorList>
            <consortium name="The Broad Institute Genomics Platform"/>
            <person name="Cuomo C."/>
            <person name="de Hoog S."/>
            <person name="Gorbushina A."/>
            <person name="Stielow B."/>
            <person name="Teixiera M."/>
            <person name="Abouelleil A."/>
            <person name="Chapman S.B."/>
            <person name="Priest M."/>
            <person name="Young S.K."/>
            <person name="Wortman J."/>
            <person name="Nusbaum C."/>
            <person name="Birren B."/>
        </authorList>
    </citation>
    <scope>NUCLEOTIDE SEQUENCE [LARGE SCALE GENOMIC DNA]</scope>
    <source>
        <strain evidence="7 8">CBS 118157</strain>
    </source>
</reference>
<dbReference type="Pfam" id="PF00172">
    <property type="entry name" value="Zn_clus"/>
    <property type="match status" value="1"/>
</dbReference>
<dbReference type="SUPFAM" id="SSF57701">
    <property type="entry name" value="Zn2/Cys6 DNA-binding domain"/>
    <property type="match status" value="1"/>
</dbReference>
<dbReference type="OrthoDB" id="4151048at2759"/>
<gene>
    <name evidence="7" type="ORF">PV05_05379</name>
</gene>
<keyword evidence="3" id="KW-0804">Transcription</keyword>
<keyword evidence="4" id="KW-0539">Nucleus</keyword>
<dbReference type="PANTHER" id="PTHR47655:SF3">
    <property type="entry name" value="ZN(II)2CYS6 TRANSCRIPTION FACTOR (EUROFUNG)"/>
    <property type="match status" value="1"/>
</dbReference>
<evidence type="ECO:0000256" key="4">
    <source>
        <dbReference type="ARBA" id="ARBA00023242"/>
    </source>
</evidence>
<accession>A0A0D2EMU4</accession>
<proteinExistence type="predicted"/>
<feature type="compositionally biased region" description="Polar residues" evidence="5">
    <location>
        <begin position="185"/>
        <end position="201"/>
    </location>
</feature>
<evidence type="ECO:0000313" key="8">
    <source>
        <dbReference type="Proteomes" id="UP000054342"/>
    </source>
</evidence>
<dbReference type="PROSITE" id="PS50048">
    <property type="entry name" value="ZN2_CY6_FUNGAL_2"/>
    <property type="match status" value="1"/>
</dbReference>
<keyword evidence="1" id="KW-0805">Transcription regulation</keyword>
<feature type="region of interest" description="Disordered" evidence="5">
    <location>
        <begin position="124"/>
        <end position="213"/>
    </location>
</feature>
<dbReference type="GO" id="GO:0000981">
    <property type="term" value="F:DNA-binding transcription factor activity, RNA polymerase II-specific"/>
    <property type="evidence" value="ECO:0007669"/>
    <property type="project" value="InterPro"/>
</dbReference>
<dbReference type="HOGENOM" id="CLU_069194_0_0_1"/>
<keyword evidence="2" id="KW-0238">DNA-binding</keyword>
<dbReference type="AlphaFoldDB" id="A0A0D2EMU4"/>
<dbReference type="PANTHER" id="PTHR47655">
    <property type="entry name" value="QUINIC ACID UTILIZATION ACTIVATOR"/>
    <property type="match status" value="1"/>
</dbReference>
<dbReference type="SMART" id="SM00066">
    <property type="entry name" value="GAL4"/>
    <property type="match status" value="1"/>
</dbReference>
<evidence type="ECO:0000256" key="1">
    <source>
        <dbReference type="ARBA" id="ARBA00023015"/>
    </source>
</evidence>
<evidence type="ECO:0000256" key="2">
    <source>
        <dbReference type="ARBA" id="ARBA00023125"/>
    </source>
</evidence>
<feature type="domain" description="Zn(2)-C6 fungal-type" evidence="6">
    <location>
        <begin position="17"/>
        <end position="46"/>
    </location>
</feature>
<evidence type="ECO:0000313" key="7">
    <source>
        <dbReference type="EMBL" id="KIW56743.1"/>
    </source>
</evidence>
<evidence type="ECO:0000256" key="5">
    <source>
        <dbReference type="SAM" id="MobiDB-lite"/>
    </source>
</evidence>
<dbReference type="Gene3D" id="4.10.240.10">
    <property type="entry name" value="Zn(2)-C6 fungal-type DNA-binding domain"/>
    <property type="match status" value="1"/>
</dbReference>
<feature type="compositionally biased region" description="Low complexity" evidence="5">
    <location>
        <begin position="252"/>
        <end position="264"/>
    </location>
</feature>
<dbReference type="RefSeq" id="XP_013317327.1">
    <property type="nucleotide sequence ID" value="XM_013461873.1"/>
</dbReference>
<name>A0A0D2EMU4_9EURO</name>
<dbReference type="GeneID" id="25327287"/>
<dbReference type="Proteomes" id="UP000054342">
    <property type="component" value="Unassembled WGS sequence"/>
</dbReference>
<dbReference type="GO" id="GO:0003677">
    <property type="term" value="F:DNA binding"/>
    <property type="evidence" value="ECO:0007669"/>
    <property type="project" value="UniProtKB-KW"/>
</dbReference>
<protein>
    <recommendedName>
        <fullName evidence="6">Zn(2)-C6 fungal-type domain-containing protein</fullName>
    </recommendedName>
</protein>